<dbReference type="eggNOG" id="COG0596">
    <property type="taxonomic scope" value="Bacteria"/>
</dbReference>
<dbReference type="OrthoDB" id="27092at2"/>
<dbReference type="PATRIC" id="fig|1122247.3.peg.4506"/>
<keyword evidence="2 3" id="KW-0378">Hydrolase</keyword>
<comment type="similarity">
    <text evidence="1">Belongs to the peptidase S33 family.</text>
</comment>
<dbReference type="STRING" id="1122247.GCA_000379865_03586"/>
<evidence type="ECO:0000256" key="1">
    <source>
        <dbReference type="ARBA" id="ARBA00010088"/>
    </source>
</evidence>
<dbReference type="SUPFAM" id="SSF53474">
    <property type="entry name" value="alpha/beta-Hydrolases"/>
    <property type="match status" value="1"/>
</dbReference>
<dbReference type="AlphaFoldDB" id="K5BD85"/>
<gene>
    <name evidence="3" type="ORF">C731_4707</name>
</gene>
<dbReference type="InterPro" id="IPR029058">
    <property type="entry name" value="AB_hydrolase_fold"/>
</dbReference>
<protein>
    <submittedName>
        <fullName evidence="3">Putative epoxide hydrolase-like protein</fullName>
    </submittedName>
</protein>
<dbReference type="PANTHER" id="PTHR21661">
    <property type="entry name" value="EPOXIDE HYDROLASE 1-RELATED"/>
    <property type="match status" value="1"/>
</dbReference>
<dbReference type="PANTHER" id="PTHR21661:SF35">
    <property type="entry name" value="EPOXIDE HYDROLASE"/>
    <property type="match status" value="1"/>
</dbReference>
<accession>K5BD85</accession>
<dbReference type="GO" id="GO:0004301">
    <property type="term" value="F:epoxide hydrolase activity"/>
    <property type="evidence" value="ECO:0007669"/>
    <property type="project" value="TreeGrafter"/>
</dbReference>
<dbReference type="EMBL" id="AMRA01000150">
    <property type="protein sequence ID" value="EKF21291.1"/>
    <property type="molecule type" value="Genomic_DNA"/>
</dbReference>
<evidence type="ECO:0000256" key="2">
    <source>
        <dbReference type="ARBA" id="ARBA00022801"/>
    </source>
</evidence>
<dbReference type="GO" id="GO:0097176">
    <property type="term" value="P:epoxide metabolic process"/>
    <property type="evidence" value="ECO:0007669"/>
    <property type="project" value="TreeGrafter"/>
</dbReference>
<evidence type="ECO:0000313" key="4">
    <source>
        <dbReference type="Proteomes" id="UP000006265"/>
    </source>
</evidence>
<dbReference type="Gene3D" id="3.40.50.1820">
    <property type="entry name" value="alpha/beta hydrolase"/>
    <property type="match status" value="1"/>
</dbReference>
<reference evidence="3 4" key="1">
    <citation type="journal article" date="2012" name="J. Bacteriol.">
        <title>Genome sequence of Mycobacterium hassiacum DSM 44199, a rare source of heat-stable mycobacterial proteins.</title>
        <authorList>
            <person name="Tiago I."/>
            <person name="Maranha A."/>
            <person name="Mendes V."/>
            <person name="Alarico S."/>
            <person name="Moynihan P.J."/>
            <person name="Clarke A.J."/>
            <person name="Macedo-Ribeiro S."/>
            <person name="Pereira P.J."/>
            <person name="Empadinhas N."/>
        </authorList>
    </citation>
    <scope>NUCLEOTIDE SEQUENCE [LARGE SCALE GENOMIC DNA]</scope>
    <source>
        <strain evidence="4">DSM 44199 / CIP 105218 / JCM 12690 / 3849</strain>
    </source>
</reference>
<sequence>MIARDKLLDNISLYWFTATAASSARLYWESFRAAFADFTPLPVPTAYSVFPHPDPQLRCYRQLDAGGHFPALECPDVFVAEVRAGLRALR</sequence>
<name>K5BD85_MYCHD</name>
<proteinExistence type="inferred from homology"/>
<dbReference type="RefSeq" id="WP_005632331.1">
    <property type="nucleotide sequence ID" value="NZ_AMRA01000150.1"/>
</dbReference>
<evidence type="ECO:0000313" key="3">
    <source>
        <dbReference type="EMBL" id="EKF21291.1"/>
    </source>
</evidence>
<dbReference type="Proteomes" id="UP000006265">
    <property type="component" value="Unassembled WGS sequence"/>
</dbReference>
<comment type="caution">
    <text evidence="3">The sequence shown here is derived from an EMBL/GenBank/DDBJ whole genome shotgun (WGS) entry which is preliminary data.</text>
</comment>
<organism evidence="3 4">
    <name type="scientific">Mycolicibacterium hassiacum (strain DSM 44199 / CIP 105218 / JCM 12690 / 3849)</name>
    <name type="common">Mycobacterium hassiacum</name>
    <dbReference type="NCBI Taxonomy" id="1122247"/>
    <lineage>
        <taxon>Bacteria</taxon>
        <taxon>Bacillati</taxon>
        <taxon>Actinomycetota</taxon>
        <taxon>Actinomycetes</taxon>
        <taxon>Mycobacteriales</taxon>
        <taxon>Mycobacteriaceae</taxon>
        <taxon>Mycolicibacterium</taxon>
    </lineage>
</organism>
<keyword evidence="4" id="KW-1185">Reference proteome</keyword>